<dbReference type="SUPFAM" id="SSF82895">
    <property type="entry name" value="TSP-1 type 1 repeat"/>
    <property type="match status" value="3"/>
</dbReference>
<dbReference type="CDD" id="cd00054">
    <property type="entry name" value="EGF_CA"/>
    <property type="match status" value="2"/>
</dbReference>
<dbReference type="OMA" id="RIRMCTH"/>
<sequence length="538" mass="60185">VEKLELGIINIYSIGVFLLYVFLSDPYKLECQSRNIFCHNMAVCQLDLVTQTFYCQCIPGFTGDGLNHCRKPKASITVLDVRHCDGTGVQTCLVKRAVGENITFKVAIAGNYYPGQITWFKFYSSEGPQFFSYKRRLSTSALLSQEMVILDHNLSLHISHIGEHDFYPNKFWVEVEDSLFKEKKMIEPYDFTEFEMLNPSQLRYYFVLESDPIGKVCCVLKVLYVMEQDFGLIRAIVYDFSQDVPGRVMVAQRLFNLRKDISKQCNGTRNVRSCKCNTGFEGNGVHCIDMDECQEGMPLKCLPQASCVNTYGSYFCQCPEGYEGDGLYSCIDVDECSQRVHRCNNNADCMNSLGSYSCICQGGFFGDGIQCKLGAAKSIWTPWSPWSICGATCGKQNQMRIRLCTNPESGMRCEGPSADLKPCANLQPCPVNGQWSMWSPWSACIDDCTGIKKRVRLCNNPPASYEGLPCKGVKEEIAACDSKTCPVHGMWSPWATWTPCPLSCGLAVISRSRRCDNPTPSHGGQQCIGHGYEEGSCG</sequence>
<dbReference type="FunFam" id="2.10.25.10:FF:000038">
    <property type="entry name" value="Fibrillin 2"/>
    <property type="match status" value="2"/>
</dbReference>
<feature type="transmembrane region" description="Helical" evidence="6">
    <location>
        <begin position="6"/>
        <end position="23"/>
    </location>
</feature>
<evidence type="ECO:0000313" key="9">
    <source>
        <dbReference type="Proteomes" id="UP000008672"/>
    </source>
</evidence>
<keyword evidence="2" id="KW-0732">Signal</keyword>
<feature type="domain" description="EGF-like" evidence="7">
    <location>
        <begin position="27"/>
        <end position="70"/>
    </location>
</feature>
<accession>H3BIJ1</accession>
<dbReference type="InterPro" id="IPR009030">
    <property type="entry name" value="Growth_fac_rcpt_cys_sf"/>
</dbReference>
<keyword evidence="4 5" id="KW-1015">Disulfide bond</keyword>
<dbReference type="PROSITE" id="PS50026">
    <property type="entry name" value="EGF_3"/>
    <property type="match status" value="3"/>
</dbReference>
<keyword evidence="3" id="KW-0677">Repeat</keyword>
<organism evidence="8 9">
    <name type="scientific">Latimeria chalumnae</name>
    <name type="common">Coelacanth</name>
    <dbReference type="NCBI Taxonomy" id="7897"/>
    <lineage>
        <taxon>Eukaryota</taxon>
        <taxon>Metazoa</taxon>
        <taxon>Chordata</taxon>
        <taxon>Craniata</taxon>
        <taxon>Vertebrata</taxon>
        <taxon>Euteleostomi</taxon>
        <taxon>Coelacanthiformes</taxon>
        <taxon>Coelacanthidae</taxon>
        <taxon>Latimeria</taxon>
    </lineage>
</organism>
<dbReference type="EMBL" id="AFYH01000672">
    <property type="status" value="NOT_ANNOTATED_CDS"/>
    <property type="molecule type" value="Genomic_DNA"/>
</dbReference>
<dbReference type="PROSITE" id="PS01187">
    <property type="entry name" value="EGF_CA"/>
    <property type="match status" value="1"/>
</dbReference>
<comment type="caution">
    <text evidence="5">Lacks conserved residue(s) required for the propagation of feature annotation.</text>
</comment>
<keyword evidence="1 5" id="KW-0245">EGF-like domain</keyword>
<dbReference type="Proteomes" id="UP000008672">
    <property type="component" value="Unassembled WGS sequence"/>
</dbReference>
<dbReference type="InterPro" id="IPR036383">
    <property type="entry name" value="TSP1_rpt_sf"/>
</dbReference>
<evidence type="ECO:0000259" key="7">
    <source>
        <dbReference type="PROSITE" id="PS50026"/>
    </source>
</evidence>
<protein>
    <recommendedName>
        <fullName evidence="7">EGF-like domain-containing protein</fullName>
    </recommendedName>
</protein>
<dbReference type="HOGENOM" id="CLU_506767_0_0_1"/>
<dbReference type="PANTHER" id="PTHR24039">
    <property type="entry name" value="FIBRILLIN-RELATED"/>
    <property type="match status" value="1"/>
</dbReference>
<dbReference type="SUPFAM" id="SSF57184">
    <property type="entry name" value="Growth factor receptor domain"/>
    <property type="match status" value="1"/>
</dbReference>
<evidence type="ECO:0000256" key="6">
    <source>
        <dbReference type="SAM" id="Phobius"/>
    </source>
</evidence>
<dbReference type="Gene3D" id="2.20.100.10">
    <property type="entry name" value="Thrombospondin type-1 (TSP1) repeat"/>
    <property type="match status" value="3"/>
</dbReference>
<evidence type="ECO:0000256" key="4">
    <source>
        <dbReference type="ARBA" id="ARBA00023157"/>
    </source>
</evidence>
<keyword evidence="9" id="KW-1185">Reference proteome</keyword>
<dbReference type="GO" id="GO:0005509">
    <property type="term" value="F:calcium ion binding"/>
    <property type="evidence" value="ECO:0007669"/>
    <property type="project" value="InterPro"/>
</dbReference>
<dbReference type="PRINTS" id="PR01705">
    <property type="entry name" value="TSP1REPEAT"/>
</dbReference>
<keyword evidence="6" id="KW-1133">Transmembrane helix</keyword>
<name>H3BIJ1_LATCH</name>
<dbReference type="PROSITE" id="PS50092">
    <property type="entry name" value="TSP1"/>
    <property type="match status" value="3"/>
</dbReference>
<dbReference type="SMART" id="SM00179">
    <property type="entry name" value="EGF_CA"/>
    <property type="match status" value="2"/>
</dbReference>
<dbReference type="Pfam" id="PF00090">
    <property type="entry name" value="TSP_1"/>
    <property type="match status" value="3"/>
</dbReference>
<dbReference type="eggNOG" id="KOG1215">
    <property type="taxonomic scope" value="Eukaryota"/>
</dbReference>
<keyword evidence="6" id="KW-0472">Membrane</keyword>
<dbReference type="Ensembl" id="ENSLACT00000021853.1">
    <property type="protein sequence ID" value="ENSLACP00000021712.1"/>
    <property type="gene ID" value="ENSLACG00000019078.1"/>
</dbReference>
<dbReference type="InterPro" id="IPR000884">
    <property type="entry name" value="TSP1_rpt"/>
</dbReference>
<dbReference type="InterPro" id="IPR001881">
    <property type="entry name" value="EGF-like_Ca-bd_dom"/>
</dbReference>
<dbReference type="InterPro" id="IPR024731">
    <property type="entry name" value="NELL2-like_EGF"/>
</dbReference>
<evidence type="ECO:0000256" key="5">
    <source>
        <dbReference type="PROSITE-ProRule" id="PRU00076"/>
    </source>
</evidence>
<dbReference type="PROSITE" id="PS00010">
    <property type="entry name" value="ASX_HYDROXYL"/>
    <property type="match status" value="2"/>
</dbReference>
<evidence type="ECO:0000313" key="8">
    <source>
        <dbReference type="Ensembl" id="ENSLACP00000021712.1"/>
    </source>
</evidence>
<dbReference type="InterPro" id="IPR049883">
    <property type="entry name" value="NOTCH1_EGF-like"/>
</dbReference>
<dbReference type="InterPro" id="IPR000742">
    <property type="entry name" value="EGF"/>
</dbReference>
<dbReference type="AlphaFoldDB" id="H3BIJ1"/>
<feature type="disulfide bond" evidence="5">
    <location>
        <begin position="38"/>
        <end position="55"/>
    </location>
</feature>
<dbReference type="FunFam" id="2.20.100.10:FF:000001">
    <property type="entry name" value="semaphorin-5A isoform X1"/>
    <property type="match status" value="2"/>
</dbReference>
<proteinExistence type="predicted"/>
<dbReference type="SMART" id="SM00181">
    <property type="entry name" value="EGF"/>
    <property type="match status" value="3"/>
</dbReference>
<dbReference type="InterPro" id="IPR000152">
    <property type="entry name" value="EGF-type_Asp/Asn_hydroxyl_site"/>
</dbReference>
<feature type="domain" description="EGF-like" evidence="7">
    <location>
        <begin position="332"/>
        <end position="372"/>
    </location>
</feature>
<dbReference type="eggNOG" id="KOG4475">
    <property type="taxonomic scope" value="Eukaryota"/>
</dbReference>
<evidence type="ECO:0000256" key="1">
    <source>
        <dbReference type="ARBA" id="ARBA00022536"/>
    </source>
</evidence>
<dbReference type="GeneTree" id="ENSGT00440000038972"/>
<dbReference type="FunFam" id="2.20.100.10:FF:000002">
    <property type="entry name" value="Unc-5 netrin receptor C"/>
    <property type="match status" value="1"/>
</dbReference>
<reference evidence="9" key="1">
    <citation type="submission" date="2011-08" db="EMBL/GenBank/DDBJ databases">
        <title>The draft genome of Latimeria chalumnae.</title>
        <authorList>
            <person name="Di Palma F."/>
            <person name="Alfoldi J."/>
            <person name="Johnson J."/>
            <person name="Berlin A."/>
            <person name="Gnerre S."/>
            <person name="Jaffe D."/>
            <person name="MacCallum I."/>
            <person name="Young S."/>
            <person name="Walker B.J."/>
            <person name="Lander E."/>
            <person name="Lindblad-Toh K."/>
        </authorList>
    </citation>
    <scope>NUCLEOTIDE SEQUENCE [LARGE SCALE GENOMIC DNA]</scope>
    <source>
        <strain evidence="9">Wild caught</strain>
    </source>
</reference>
<feature type="domain" description="EGF-like" evidence="7">
    <location>
        <begin position="289"/>
        <end position="331"/>
    </location>
</feature>
<dbReference type="Gene3D" id="2.10.25.10">
    <property type="entry name" value="Laminin"/>
    <property type="match status" value="4"/>
</dbReference>
<dbReference type="SMART" id="SM00209">
    <property type="entry name" value="TSP1"/>
    <property type="match status" value="3"/>
</dbReference>
<reference evidence="8" key="3">
    <citation type="submission" date="2025-09" db="UniProtKB">
        <authorList>
            <consortium name="Ensembl"/>
        </authorList>
    </citation>
    <scope>IDENTIFICATION</scope>
</reference>
<dbReference type="InterPro" id="IPR018097">
    <property type="entry name" value="EGF_Ca-bd_CS"/>
</dbReference>
<dbReference type="PROSITE" id="PS01186">
    <property type="entry name" value="EGF_2"/>
    <property type="match status" value="3"/>
</dbReference>
<dbReference type="Pfam" id="PF07645">
    <property type="entry name" value="EGF_CA"/>
    <property type="match status" value="1"/>
</dbReference>
<dbReference type="Pfam" id="PF12947">
    <property type="entry name" value="EGF_3"/>
    <property type="match status" value="1"/>
</dbReference>
<reference evidence="8" key="2">
    <citation type="submission" date="2025-08" db="UniProtKB">
        <authorList>
            <consortium name="Ensembl"/>
        </authorList>
    </citation>
    <scope>IDENTIFICATION</scope>
</reference>
<dbReference type="InParanoid" id="H3BIJ1"/>
<evidence type="ECO:0000256" key="3">
    <source>
        <dbReference type="ARBA" id="ARBA00022737"/>
    </source>
</evidence>
<dbReference type="EMBL" id="AFYH01000673">
    <property type="status" value="NOT_ANNOTATED_CDS"/>
    <property type="molecule type" value="Genomic_DNA"/>
</dbReference>
<evidence type="ECO:0000256" key="2">
    <source>
        <dbReference type="ARBA" id="ARBA00022729"/>
    </source>
</evidence>
<keyword evidence="6" id="KW-0812">Transmembrane</keyword>